<dbReference type="PROSITE" id="PS50989">
    <property type="entry name" value="COA_CT_CTER"/>
    <property type="match status" value="1"/>
</dbReference>
<dbReference type="Gene3D" id="3.90.226.10">
    <property type="entry name" value="2-enoyl-CoA Hydratase, Chain A, domain 1"/>
    <property type="match status" value="2"/>
</dbReference>
<dbReference type="OrthoDB" id="9803706at2"/>
<dbReference type="GO" id="GO:0004658">
    <property type="term" value="F:propionyl-CoA carboxylase activity"/>
    <property type="evidence" value="ECO:0007669"/>
    <property type="project" value="TreeGrafter"/>
</dbReference>
<gene>
    <name evidence="3" type="ORF">GL286_20120</name>
</gene>
<reference evidence="3 4" key="1">
    <citation type="submission" date="2019-11" db="EMBL/GenBank/DDBJ databases">
        <authorList>
            <person name="Dong K."/>
        </authorList>
    </citation>
    <scope>NUCLEOTIDE SEQUENCE [LARGE SCALE GENOMIC DNA]</scope>
    <source>
        <strain evidence="3 4">NBRC 111993</strain>
    </source>
</reference>
<comment type="caution">
    <text evidence="3">The sequence shown here is derived from an EMBL/GenBank/DDBJ whole genome shotgun (WGS) entry which is preliminary data.</text>
</comment>
<dbReference type="PANTHER" id="PTHR43842:SF2">
    <property type="entry name" value="PROPIONYL-COA CARBOXYLASE BETA CHAIN, MITOCHONDRIAL"/>
    <property type="match status" value="1"/>
</dbReference>
<evidence type="ECO:0000313" key="3">
    <source>
        <dbReference type="EMBL" id="MTH80016.1"/>
    </source>
</evidence>
<dbReference type="AlphaFoldDB" id="A0A6L6JER2"/>
<keyword evidence="4" id="KW-1185">Reference proteome</keyword>
<dbReference type="Pfam" id="PF01039">
    <property type="entry name" value="Carboxyl_trans"/>
    <property type="match status" value="1"/>
</dbReference>
<feature type="domain" description="CoA carboxyltransferase N-terminal" evidence="1">
    <location>
        <begin position="18"/>
        <end position="270"/>
    </location>
</feature>
<name>A0A6L6JER2_9RHOB</name>
<evidence type="ECO:0000259" key="1">
    <source>
        <dbReference type="PROSITE" id="PS50980"/>
    </source>
</evidence>
<dbReference type="EMBL" id="WMIE01000024">
    <property type="protein sequence ID" value="MTH80016.1"/>
    <property type="molecule type" value="Genomic_DNA"/>
</dbReference>
<dbReference type="GO" id="GO:0016740">
    <property type="term" value="F:transferase activity"/>
    <property type="evidence" value="ECO:0007669"/>
    <property type="project" value="UniProtKB-KW"/>
</dbReference>
<dbReference type="Proteomes" id="UP000478183">
    <property type="component" value="Unassembled WGS sequence"/>
</dbReference>
<keyword evidence="3" id="KW-0808">Transferase</keyword>
<evidence type="ECO:0000259" key="2">
    <source>
        <dbReference type="PROSITE" id="PS50989"/>
    </source>
</evidence>
<evidence type="ECO:0000313" key="4">
    <source>
        <dbReference type="Proteomes" id="UP000478183"/>
    </source>
</evidence>
<accession>A0A6L6JER2</accession>
<dbReference type="PANTHER" id="PTHR43842">
    <property type="entry name" value="PROPIONYL-COA CARBOXYLASE BETA CHAIN"/>
    <property type="match status" value="1"/>
</dbReference>
<proteinExistence type="predicted"/>
<dbReference type="InterPro" id="IPR011762">
    <property type="entry name" value="COA_CT_N"/>
</dbReference>
<feature type="domain" description="CoA carboxyltransferase C-terminal" evidence="2">
    <location>
        <begin position="277"/>
        <end position="513"/>
    </location>
</feature>
<dbReference type="PROSITE" id="PS50980">
    <property type="entry name" value="COA_CT_NTER"/>
    <property type="match status" value="1"/>
</dbReference>
<sequence length="523" mass="57472">MMSSRPPRYLLGLNNMSFEDQIAELKVRREQARAMGPVARHDKRREQGMMNARERVAALTDDDSFTEWGLLAVSSRSEDRNRSAADGYVSGYATIDGRDVVIHAADFTTLGASTSAIGDKKFHHAKDNANKNGVPLVLLNECAGSRIPDIMGAQGLHRAGEHSELWRDRSSPWAAAVLGLTYGDGSFYASMSDFVVMRKGAVLAVSSEHVTSVALAESADPAEFGGWEVQTTVTGVVDRAVDTEEEALEAIRRFLSYMPSHAGELPPRAERREAGGDPEELLTLLPESPKRAYDVRRILNVIFDKDTIFPLKERFAPVAFTGLARLAGEVVGVIAINPQFKGGALDADACNKIISLIVLCDSFNIPIITFGDTPGFMVGAAGERQKMPGRIMNYLQALGAATVPKLSVIMRKSYGQAHLNMGAGYCDEMAAWFTAEISLMGRQPAMNVLHRLRPGDTPEEYERLEAQIARDTSAYALADAFMAQTVIDPRETRDWLIRMRRLHQRKLTGGIGARRLACWPTTW</sequence>
<organism evidence="3 4">
    <name type="scientific">Paracoccus aestuariivivens</name>
    <dbReference type="NCBI Taxonomy" id="1820333"/>
    <lineage>
        <taxon>Bacteria</taxon>
        <taxon>Pseudomonadati</taxon>
        <taxon>Pseudomonadota</taxon>
        <taxon>Alphaproteobacteria</taxon>
        <taxon>Rhodobacterales</taxon>
        <taxon>Paracoccaceae</taxon>
        <taxon>Paracoccus</taxon>
    </lineage>
</organism>
<dbReference type="InterPro" id="IPR051047">
    <property type="entry name" value="AccD/PCCB"/>
</dbReference>
<dbReference type="InterPro" id="IPR011763">
    <property type="entry name" value="COA_CT_C"/>
</dbReference>
<dbReference type="InterPro" id="IPR034733">
    <property type="entry name" value="AcCoA_carboxyl_beta"/>
</dbReference>
<dbReference type="SUPFAM" id="SSF52096">
    <property type="entry name" value="ClpP/crotonase"/>
    <property type="match status" value="2"/>
</dbReference>
<protein>
    <submittedName>
        <fullName evidence="3">Methylmalonyl-CoA carboxyltransferase</fullName>
    </submittedName>
</protein>
<dbReference type="InterPro" id="IPR029045">
    <property type="entry name" value="ClpP/crotonase-like_dom_sf"/>
</dbReference>